<comment type="caution">
    <text evidence="6">The sequence shown here is derived from an EMBL/GenBank/DDBJ whole genome shotgun (WGS) entry which is preliminary data.</text>
</comment>
<dbReference type="AlphaFoldDB" id="A0AB35C1G4"/>
<dbReference type="FunFam" id="1.10.287.1080:FF:000001">
    <property type="entry name" value="Nucleoside triphosphate pyrophosphohydrolase"/>
    <property type="match status" value="1"/>
</dbReference>
<dbReference type="GO" id="GO:0046061">
    <property type="term" value="P:dATP catabolic process"/>
    <property type="evidence" value="ECO:0007669"/>
    <property type="project" value="TreeGrafter"/>
</dbReference>
<dbReference type="RefSeq" id="WP_008315674.1">
    <property type="nucleotide sequence ID" value="NZ_JAGIBT010000003.1"/>
</dbReference>
<dbReference type="InterPro" id="IPR011551">
    <property type="entry name" value="NTP_PyrPHydrolase_MazG"/>
</dbReference>
<protein>
    <recommendedName>
        <fullName evidence="4">Nucleoside triphosphate pyrophosphohydrolase</fullName>
        <ecNumber evidence="3">3.6.1.8</ecNumber>
    </recommendedName>
</protein>
<dbReference type="GO" id="GO:0046052">
    <property type="term" value="P:UTP catabolic process"/>
    <property type="evidence" value="ECO:0007669"/>
    <property type="project" value="TreeGrafter"/>
</dbReference>
<dbReference type="CDD" id="cd11528">
    <property type="entry name" value="NTP-PPase_MazG_Nterm"/>
    <property type="match status" value="1"/>
</dbReference>
<dbReference type="Proteomes" id="UP000680020">
    <property type="component" value="Unassembled WGS sequence"/>
</dbReference>
<dbReference type="SUPFAM" id="SSF101386">
    <property type="entry name" value="all-alpha NTP pyrophosphatases"/>
    <property type="match status" value="2"/>
</dbReference>
<dbReference type="Pfam" id="PF03819">
    <property type="entry name" value="MazG"/>
    <property type="match status" value="2"/>
</dbReference>
<reference evidence="6" key="1">
    <citation type="submission" date="2021-03" db="EMBL/GenBank/DDBJ databases">
        <title>Identification and antibiotic profiling of Wohlfahrtiimonas chitiniclastica, an underestimated human pathogen.</title>
        <authorList>
            <person name="Kopf A."/>
            <person name="Bunk B."/>
            <person name="Coldewey S."/>
            <person name="Gunzer F."/>
            <person name="Riedel T."/>
            <person name="Schroettner P."/>
        </authorList>
    </citation>
    <scope>NUCLEOTIDE SEQUENCE</scope>
    <source>
        <strain evidence="6">DSM 100917</strain>
    </source>
</reference>
<dbReference type="GO" id="GO:0006203">
    <property type="term" value="P:dGTP catabolic process"/>
    <property type="evidence" value="ECO:0007669"/>
    <property type="project" value="TreeGrafter"/>
</dbReference>
<dbReference type="EMBL" id="JAGIBU010000003">
    <property type="protein sequence ID" value="MBS7824655.1"/>
    <property type="molecule type" value="Genomic_DNA"/>
</dbReference>
<evidence type="ECO:0000313" key="7">
    <source>
        <dbReference type="Proteomes" id="UP000680020"/>
    </source>
</evidence>
<dbReference type="Gene3D" id="1.10.287.1080">
    <property type="entry name" value="MazG-like"/>
    <property type="match status" value="2"/>
</dbReference>
<dbReference type="InterPro" id="IPR048015">
    <property type="entry name" value="NTP-PPase_MazG-like_N"/>
</dbReference>
<evidence type="ECO:0000259" key="5">
    <source>
        <dbReference type="Pfam" id="PF03819"/>
    </source>
</evidence>
<dbReference type="GO" id="GO:0006950">
    <property type="term" value="P:response to stress"/>
    <property type="evidence" value="ECO:0007669"/>
    <property type="project" value="UniProtKB-ARBA"/>
</dbReference>
<evidence type="ECO:0000256" key="1">
    <source>
        <dbReference type="ARBA" id="ARBA00052141"/>
    </source>
</evidence>
<feature type="domain" description="NTP pyrophosphohydrolase MazG-like" evidence="5">
    <location>
        <begin position="23"/>
        <end position="96"/>
    </location>
</feature>
<dbReference type="GO" id="GO:0046047">
    <property type="term" value="P:TTP catabolic process"/>
    <property type="evidence" value="ECO:0007669"/>
    <property type="project" value="TreeGrafter"/>
</dbReference>
<organism evidence="6 7">
    <name type="scientific">Wohlfahrtiimonas chitiniclastica</name>
    <dbReference type="NCBI Taxonomy" id="400946"/>
    <lineage>
        <taxon>Bacteria</taxon>
        <taxon>Pseudomonadati</taxon>
        <taxon>Pseudomonadota</taxon>
        <taxon>Gammaproteobacteria</taxon>
        <taxon>Cardiobacteriales</taxon>
        <taxon>Ignatzschineriaceae</taxon>
        <taxon>Wohlfahrtiimonas</taxon>
    </lineage>
</organism>
<comment type="catalytic activity">
    <reaction evidence="1">
        <text>ATP + H2O = AMP + diphosphate + H(+)</text>
        <dbReference type="Rhea" id="RHEA:14245"/>
        <dbReference type="ChEBI" id="CHEBI:15377"/>
        <dbReference type="ChEBI" id="CHEBI:15378"/>
        <dbReference type="ChEBI" id="CHEBI:30616"/>
        <dbReference type="ChEBI" id="CHEBI:33019"/>
        <dbReference type="ChEBI" id="CHEBI:456215"/>
        <dbReference type="EC" id="3.6.1.8"/>
    </reaction>
</comment>
<dbReference type="NCBIfam" id="NF007113">
    <property type="entry name" value="PRK09562.1"/>
    <property type="match status" value="1"/>
</dbReference>
<dbReference type="EC" id="3.6.1.8" evidence="3"/>
<dbReference type="GO" id="GO:0046076">
    <property type="term" value="P:dTTP catabolic process"/>
    <property type="evidence" value="ECO:0007669"/>
    <property type="project" value="TreeGrafter"/>
</dbReference>
<dbReference type="NCBIfam" id="TIGR00444">
    <property type="entry name" value="mazG"/>
    <property type="match status" value="1"/>
</dbReference>
<accession>A0AB35C1G4</accession>
<dbReference type="FunFam" id="1.10.287.1080:FF:000003">
    <property type="entry name" value="Nucleoside triphosphate pyrophosphohydrolase"/>
    <property type="match status" value="1"/>
</dbReference>
<evidence type="ECO:0000313" key="6">
    <source>
        <dbReference type="EMBL" id="MBS7824655.1"/>
    </source>
</evidence>
<evidence type="ECO:0000256" key="3">
    <source>
        <dbReference type="ARBA" id="ARBA00066372"/>
    </source>
</evidence>
<dbReference type="InterPro" id="IPR048011">
    <property type="entry name" value="NTP-PPase_MazG-like_C"/>
</dbReference>
<evidence type="ECO:0000256" key="2">
    <source>
        <dbReference type="ARBA" id="ARBA00061115"/>
    </source>
</evidence>
<dbReference type="InterPro" id="IPR004518">
    <property type="entry name" value="MazG-like_dom"/>
</dbReference>
<sequence length="253" mass="28241">MNEFLKTIAALRAPDGCPWDRAQTHETLIRYLNEESAEVVEAIIAKDPDALKGELGDLLLQIALHSEIAKEAGHFDFNDVVSGINEKMIRRHPHVFAGVTYEDEAAQKAAWQAIKQAEKLERAENVSFLDDVKASLSGLTVARDLQAKAAKVGFDWDDAAPILAKIEEELDEVKEELANNNPERLQKEIGDLLFAVVNLARHAGIEPETAIATTNHKFKQRFAYIEQHLDQPMADATLEEMDALWEASKQVHP</sequence>
<dbReference type="CDD" id="cd11529">
    <property type="entry name" value="NTP-PPase_MazG_Cterm"/>
    <property type="match status" value="1"/>
</dbReference>
<dbReference type="GO" id="GO:0046081">
    <property type="term" value="P:dUTP catabolic process"/>
    <property type="evidence" value="ECO:0007669"/>
    <property type="project" value="TreeGrafter"/>
</dbReference>
<dbReference type="PANTHER" id="PTHR30522:SF0">
    <property type="entry name" value="NUCLEOSIDE TRIPHOSPHATE PYROPHOSPHOHYDROLASE"/>
    <property type="match status" value="1"/>
</dbReference>
<keyword evidence="6" id="KW-0378">Hydrolase</keyword>
<comment type="similarity">
    <text evidence="2">Belongs to the nucleoside triphosphate pyrophosphohydrolase family.</text>
</comment>
<proteinExistence type="inferred from homology"/>
<gene>
    <name evidence="6" type="primary">mazG</name>
    <name evidence="6" type="ORF">J7561_05480</name>
</gene>
<name>A0AB35C1G4_9GAMM</name>
<dbReference type="GO" id="GO:0047693">
    <property type="term" value="F:ATP diphosphatase activity"/>
    <property type="evidence" value="ECO:0007669"/>
    <property type="project" value="UniProtKB-EC"/>
</dbReference>
<feature type="domain" description="NTP pyrophosphohydrolase MazG-like" evidence="5">
    <location>
        <begin position="162"/>
        <end position="221"/>
    </location>
</feature>
<evidence type="ECO:0000256" key="4">
    <source>
        <dbReference type="ARBA" id="ARBA00074799"/>
    </source>
</evidence>
<dbReference type="PANTHER" id="PTHR30522">
    <property type="entry name" value="NUCLEOSIDE TRIPHOSPHATE PYROPHOSPHOHYDROLASE"/>
    <property type="match status" value="1"/>
</dbReference>